<organism evidence="1 2">
    <name type="scientific">Halobacillus seohaensis</name>
    <dbReference type="NCBI Taxonomy" id="447421"/>
    <lineage>
        <taxon>Bacteria</taxon>
        <taxon>Bacillati</taxon>
        <taxon>Bacillota</taxon>
        <taxon>Bacilli</taxon>
        <taxon>Bacillales</taxon>
        <taxon>Bacillaceae</taxon>
        <taxon>Halobacillus</taxon>
    </lineage>
</organism>
<sequence length="73" mass="8659">MNNLITRAFESKEKLELIYIDSDGQLSQRIIRVVKMDHNGLLAYCYSKQQVRSFKKENILSVYPYQSRKKMEA</sequence>
<reference evidence="2" key="1">
    <citation type="journal article" date="2019" name="Int. J. Syst. Evol. Microbiol.">
        <title>The Global Catalogue of Microorganisms (GCM) 10K type strain sequencing project: providing services to taxonomists for standard genome sequencing and annotation.</title>
        <authorList>
            <consortium name="The Broad Institute Genomics Platform"/>
            <consortium name="The Broad Institute Genome Sequencing Center for Infectious Disease"/>
            <person name="Wu L."/>
            <person name="Ma J."/>
        </authorList>
    </citation>
    <scope>NUCLEOTIDE SEQUENCE [LARGE SCALE GENOMIC DNA]</scope>
    <source>
        <strain evidence="2">CGMCC 4.1621</strain>
    </source>
</reference>
<gene>
    <name evidence="1" type="ORF">ACFQIC_03145</name>
</gene>
<evidence type="ECO:0008006" key="3">
    <source>
        <dbReference type="Google" id="ProtNLM"/>
    </source>
</evidence>
<dbReference type="RefSeq" id="WP_204711378.1">
    <property type="nucleotide sequence ID" value="NZ_JBHSZV010000008.1"/>
</dbReference>
<evidence type="ECO:0000313" key="2">
    <source>
        <dbReference type="Proteomes" id="UP001596410"/>
    </source>
</evidence>
<name>A0ABW2EEY6_9BACI</name>
<protein>
    <recommendedName>
        <fullName evidence="3">WYL domain-containing protein</fullName>
    </recommendedName>
</protein>
<dbReference type="Proteomes" id="UP001596410">
    <property type="component" value="Unassembled WGS sequence"/>
</dbReference>
<dbReference type="EMBL" id="JBHSZV010000008">
    <property type="protein sequence ID" value="MFC7060865.1"/>
    <property type="molecule type" value="Genomic_DNA"/>
</dbReference>
<evidence type="ECO:0000313" key="1">
    <source>
        <dbReference type="EMBL" id="MFC7060865.1"/>
    </source>
</evidence>
<accession>A0ABW2EEY6</accession>
<comment type="caution">
    <text evidence="1">The sequence shown here is derived from an EMBL/GenBank/DDBJ whole genome shotgun (WGS) entry which is preliminary data.</text>
</comment>
<proteinExistence type="predicted"/>
<keyword evidence="2" id="KW-1185">Reference proteome</keyword>